<feature type="region of interest" description="Disordered" evidence="1">
    <location>
        <begin position="377"/>
        <end position="462"/>
    </location>
</feature>
<reference evidence="3 4" key="1">
    <citation type="submission" date="2022-03" db="EMBL/GenBank/DDBJ databases">
        <title>Genome data of Colletotrichum spp.</title>
        <authorList>
            <person name="Utami Y.D."/>
            <person name="Hiruma K."/>
        </authorList>
    </citation>
    <scope>NUCLEOTIDE SEQUENCE [LARGE SCALE GENOMIC DNA]</scope>
    <source>
        <strain evidence="3 4">MAFF 239500</strain>
    </source>
</reference>
<dbReference type="Proteomes" id="UP001055115">
    <property type="component" value="Unassembled WGS sequence"/>
</dbReference>
<gene>
    <name evidence="3" type="ORF">ColSpa_11594</name>
</gene>
<comment type="caution">
    <text evidence="3">The sequence shown here is derived from an EMBL/GenBank/DDBJ whole genome shotgun (WGS) entry which is preliminary data.</text>
</comment>
<feature type="domain" description="DUF3669" evidence="2">
    <location>
        <begin position="297"/>
        <end position="359"/>
    </location>
</feature>
<evidence type="ECO:0000259" key="2">
    <source>
        <dbReference type="Pfam" id="PF12417"/>
    </source>
</evidence>
<dbReference type="AlphaFoldDB" id="A0AA37PFL8"/>
<evidence type="ECO:0000313" key="3">
    <source>
        <dbReference type="EMBL" id="GKT51413.1"/>
    </source>
</evidence>
<dbReference type="RefSeq" id="XP_049133763.1">
    <property type="nucleotide sequence ID" value="XM_049277806.1"/>
</dbReference>
<dbReference type="PANTHER" id="PTHR40780:SF2">
    <property type="entry name" value="DUF3669 DOMAIN-CONTAINING PROTEIN"/>
    <property type="match status" value="1"/>
</dbReference>
<organism evidence="3 4">
    <name type="scientific">Colletotrichum spaethianum</name>
    <dbReference type="NCBI Taxonomy" id="700344"/>
    <lineage>
        <taxon>Eukaryota</taxon>
        <taxon>Fungi</taxon>
        <taxon>Dikarya</taxon>
        <taxon>Ascomycota</taxon>
        <taxon>Pezizomycotina</taxon>
        <taxon>Sordariomycetes</taxon>
        <taxon>Hypocreomycetidae</taxon>
        <taxon>Glomerellales</taxon>
        <taxon>Glomerellaceae</taxon>
        <taxon>Colletotrichum</taxon>
        <taxon>Colletotrichum spaethianum species complex</taxon>
    </lineage>
</organism>
<keyword evidence="4" id="KW-1185">Reference proteome</keyword>
<evidence type="ECO:0000256" key="1">
    <source>
        <dbReference type="SAM" id="MobiDB-lite"/>
    </source>
</evidence>
<sequence length="462" mass="51406">MANLALEDKLEEDSAGEPLESCLKRMLSTRTVVSTASPFAQRQQAAVGTNAQFHEIGTGSIGKVFEQPGTTFAYKLPITDQTDKLWNNYVIHKCIEASFQSLPYFDGQVEIPRCFWYATPKTQAFWDLNLALFPETKEFSRKPRHVLCMERIFPLPRPMRHALIEKYCPPHGREKMKSDAVNKDCLVRPYLGRVKFGHGGLFFSLRNFKLHADQIQELGVVAADLYTGMAHALAVLHWDTKIDGNDIEFVIGSSPVEEQTVRADISLPTLMAMHPQTSTYETATHTGADFTKRVTSLWMIDFDGCYDITMDEAGVNKAVSAFLDANHYCPKPNTGNPFIESLWKDFSTRYLLYSRIIFEIRRESKLNNLAPMFIEKTTQQTAGRKEGSPNVRPPGGTRGGSTVGSRGSDRSPGSHRNPEASLSPIRGSRPQSDSSSRSRGGSGGGDRGRHGSGGAERDATFW</sequence>
<feature type="compositionally biased region" description="Low complexity" evidence="1">
    <location>
        <begin position="426"/>
        <end position="439"/>
    </location>
</feature>
<dbReference type="EMBL" id="BQXU01000048">
    <property type="protein sequence ID" value="GKT51413.1"/>
    <property type="molecule type" value="Genomic_DNA"/>
</dbReference>
<protein>
    <recommendedName>
        <fullName evidence="2">DUF3669 domain-containing protein</fullName>
    </recommendedName>
</protein>
<proteinExistence type="predicted"/>
<dbReference type="GeneID" id="73332396"/>
<dbReference type="PANTHER" id="PTHR40780">
    <property type="entry name" value="DUF3669 DOMAIN-CONTAINING PROTEIN"/>
    <property type="match status" value="1"/>
</dbReference>
<accession>A0AA37PFL8</accession>
<evidence type="ECO:0000313" key="4">
    <source>
        <dbReference type="Proteomes" id="UP001055115"/>
    </source>
</evidence>
<dbReference type="InterPro" id="IPR022137">
    <property type="entry name" value="Znf_prot_DUF3669"/>
</dbReference>
<dbReference type="Pfam" id="PF12417">
    <property type="entry name" value="DUF3669"/>
    <property type="match status" value="1"/>
</dbReference>
<name>A0AA37PFL8_9PEZI</name>